<comment type="similarity">
    <text evidence="1">Belongs to the zinc-containing alcohol dehydrogenase family.</text>
</comment>
<gene>
    <name evidence="6" type="ORF">TSTA_105780</name>
</gene>
<organism evidence="6 7">
    <name type="scientific">Talaromyces stipitatus (strain ATCC 10500 / CBS 375.48 / QM 6759 / NRRL 1006)</name>
    <name type="common">Penicillium stipitatum</name>
    <dbReference type="NCBI Taxonomy" id="441959"/>
    <lineage>
        <taxon>Eukaryota</taxon>
        <taxon>Fungi</taxon>
        <taxon>Dikarya</taxon>
        <taxon>Ascomycota</taxon>
        <taxon>Pezizomycotina</taxon>
        <taxon>Eurotiomycetes</taxon>
        <taxon>Eurotiomycetidae</taxon>
        <taxon>Eurotiales</taxon>
        <taxon>Trichocomaceae</taxon>
        <taxon>Talaromyces</taxon>
        <taxon>Talaromyces sect. Talaromyces</taxon>
    </lineage>
</organism>
<dbReference type="VEuPathDB" id="FungiDB:TSTA_105780"/>
<dbReference type="EMBL" id="EQ962658">
    <property type="protein sequence ID" value="EED14367.1"/>
    <property type="molecule type" value="Genomic_DNA"/>
</dbReference>
<dbReference type="GeneID" id="8100437"/>
<dbReference type="PANTHER" id="PTHR45348:SF6">
    <property type="entry name" value="TRANS-ENOYL REDUCTASE APDC"/>
    <property type="match status" value="1"/>
</dbReference>
<reference evidence="7" key="1">
    <citation type="journal article" date="2015" name="Genome Announc.">
        <title>Genome sequence of the AIDS-associated pathogen Penicillium marneffei (ATCC18224) and its near taxonomic relative Talaromyces stipitatus (ATCC10500).</title>
        <authorList>
            <person name="Nierman W.C."/>
            <person name="Fedorova-Abrams N.D."/>
            <person name="Andrianopoulos A."/>
        </authorList>
    </citation>
    <scope>NUCLEOTIDE SEQUENCE [LARGE SCALE GENOMIC DNA]</scope>
    <source>
        <strain evidence="7">ATCC 10500 / CBS 375.48 / QM 6759 / NRRL 1006</strain>
    </source>
</reference>
<evidence type="ECO:0000313" key="6">
    <source>
        <dbReference type="EMBL" id="EED14367.1"/>
    </source>
</evidence>
<dbReference type="SUPFAM" id="SSF51735">
    <property type="entry name" value="NAD(P)-binding Rossmann-fold domains"/>
    <property type="match status" value="1"/>
</dbReference>
<dbReference type="GO" id="GO:0000166">
    <property type="term" value="F:nucleotide binding"/>
    <property type="evidence" value="ECO:0007669"/>
    <property type="project" value="UniProtKB-KW"/>
</dbReference>
<evidence type="ECO:0000256" key="1">
    <source>
        <dbReference type="ARBA" id="ARBA00008072"/>
    </source>
</evidence>
<dbReference type="Pfam" id="PF08240">
    <property type="entry name" value="ADH_N"/>
    <property type="match status" value="1"/>
</dbReference>
<dbReference type="STRING" id="441959.B8MPC8"/>
<keyword evidence="3" id="KW-0521">NADP</keyword>
<evidence type="ECO:0000256" key="3">
    <source>
        <dbReference type="ARBA" id="ARBA00022857"/>
    </source>
</evidence>
<evidence type="ECO:0000313" key="7">
    <source>
        <dbReference type="Proteomes" id="UP000001745"/>
    </source>
</evidence>
<sequence length="363" mass="39124">MAIQLTQSLPAFQKAYKVRGAGDASLETSVSVPEPKDDQLLVRVVAVGLNPHDWKSLDMSPMPGATWGCDFSGEVVKTGSGLAKNFRVGDRVAGATPGNNWEDPTTGAFAEYVVAPCALVYKIPESMGFEEAATLGVGMLTIGLTLYHAMKLPLPHAPVENPQYVLVYGGGTATGTLAIQALRLSGMIPLTTCSPSRFDQVKALGAKEAWDYHSPSCGSDIRAYTDDKLVYALDCITDTGSMKVCYAAIGSGGGQYVALDQFPIRGHTRRNVKPDWVITWTLLGKPVHWKKPYRRDARPKDKAFGDKWIPMSQNLLDSGDIKTHSIEVSDDGLAGILAGVDRLRKGTTGGKKLIYRINQPLAV</sequence>
<dbReference type="InterPro" id="IPR013154">
    <property type="entry name" value="ADH-like_N"/>
</dbReference>
<feature type="domain" description="Enoyl reductase (ER)" evidence="5">
    <location>
        <begin position="22"/>
        <end position="354"/>
    </location>
</feature>
<dbReference type="GO" id="GO:0016651">
    <property type="term" value="F:oxidoreductase activity, acting on NAD(P)H"/>
    <property type="evidence" value="ECO:0007669"/>
    <property type="project" value="InterPro"/>
</dbReference>
<dbReference type="RefSeq" id="XP_002486605.1">
    <property type="nucleotide sequence ID" value="XM_002486560.1"/>
</dbReference>
<dbReference type="OMA" id="QFPIRSH"/>
<dbReference type="OrthoDB" id="48317at2759"/>
<dbReference type="PhylomeDB" id="B8MPC8"/>
<dbReference type="Gene3D" id="3.40.50.720">
    <property type="entry name" value="NAD(P)-binding Rossmann-like Domain"/>
    <property type="match status" value="1"/>
</dbReference>
<dbReference type="InParanoid" id="B8MPC8"/>
<dbReference type="SMART" id="SM00829">
    <property type="entry name" value="PKS_ER"/>
    <property type="match status" value="1"/>
</dbReference>
<dbReference type="eggNOG" id="KOG1198">
    <property type="taxonomic scope" value="Eukaryota"/>
</dbReference>
<dbReference type="CDD" id="cd08249">
    <property type="entry name" value="enoyl_reductase_like"/>
    <property type="match status" value="1"/>
</dbReference>
<keyword evidence="7" id="KW-1185">Reference proteome</keyword>
<name>B8MPC8_TALSN</name>
<dbReference type="Proteomes" id="UP000001745">
    <property type="component" value="Unassembled WGS sequence"/>
</dbReference>
<dbReference type="InterPro" id="IPR011032">
    <property type="entry name" value="GroES-like_sf"/>
</dbReference>
<protein>
    <submittedName>
        <fullName evidence="6">Alcohol dehydrogenase, putative</fullName>
    </submittedName>
</protein>
<proteinExistence type="inferred from homology"/>
<keyword evidence="2" id="KW-0547">Nucleotide-binding</keyword>
<dbReference type="SUPFAM" id="SSF50129">
    <property type="entry name" value="GroES-like"/>
    <property type="match status" value="1"/>
</dbReference>
<evidence type="ECO:0000256" key="4">
    <source>
        <dbReference type="ARBA" id="ARBA00023002"/>
    </source>
</evidence>
<keyword evidence="4" id="KW-0560">Oxidoreductase</keyword>
<dbReference type="FunCoup" id="B8MPC8">
    <property type="interactions" value="278"/>
</dbReference>
<dbReference type="HOGENOM" id="CLU_026673_16_1_1"/>
<dbReference type="InterPro" id="IPR036291">
    <property type="entry name" value="NAD(P)-bd_dom_sf"/>
</dbReference>
<evidence type="ECO:0000259" key="5">
    <source>
        <dbReference type="SMART" id="SM00829"/>
    </source>
</evidence>
<dbReference type="AlphaFoldDB" id="B8MPC8"/>
<dbReference type="PANTHER" id="PTHR45348">
    <property type="entry name" value="HYPOTHETICAL OXIDOREDUCTASE (EUROFUNG)"/>
    <property type="match status" value="1"/>
</dbReference>
<dbReference type="InterPro" id="IPR020843">
    <property type="entry name" value="ER"/>
</dbReference>
<dbReference type="InterPro" id="IPR047122">
    <property type="entry name" value="Trans-enoyl_RdTase-like"/>
</dbReference>
<dbReference type="Gene3D" id="3.90.180.10">
    <property type="entry name" value="Medium-chain alcohol dehydrogenases, catalytic domain"/>
    <property type="match status" value="1"/>
</dbReference>
<evidence type="ECO:0000256" key="2">
    <source>
        <dbReference type="ARBA" id="ARBA00022741"/>
    </source>
</evidence>
<accession>B8MPC8</accession>